<protein>
    <submittedName>
        <fullName evidence="1">Uncharacterized protein</fullName>
    </submittedName>
</protein>
<reference evidence="1" key="1">
    <citation type="journal article" date="2021" name="Virus Evol.">
        <title>Interannual dynamics, diversity and evolution of the virome in Sclerotinia sclerotiorum from a single crop field.</title>
        <authorList>
            <person name="Jia J."/>
            <person name="Fu Y."/>
            <person name="Jiang D."/>
            <person name="Mu F."/>
            <person name="Cheng J."/>
            <person name="Lin Y."/>
            <person name="Li B."/>
            <person name="Marzano S.-Y.L."/>
            <person name="Xie J."/>
        </authorList>
    </citation>
    <scope>NUCLEOTIDE SEQUENCE</scope>
    <source>
        <strain evidence="1">2018SS</strain>
    </source>
</reference>
<accession>A0AA45L112</accession>
<sequence length="395" mass="43557">MSHSKLSSQAINLAKLASTIHTKSTRPDVVTTTMNTDELTELQVVTFSKNIPEKIRCFAALNMLMAILADGDKLGKKGCIRYYASIFDALHPGFAQTVVTMAYGFKLVAKPAEVKELTDAFKSQNPVRETTDTDATFAAKPRSFKTYTVGDIMFSGQGLPLRLDNSAIRCMCALLVYVLGKQPTQANFPTAYHNRLKNFASMFTIADTDLNIMQEKVNNLNSFTALYGAMSWYVSFRVSVANEFFKWRTSGANNPNKQPVVMIFTLLDGAGLKYIDLVTTLVAAVPEVVDYVPFATYIPTLARALDVYSKIDPEKVGYIRIIQHRTDALPTSNDLSLMVACAKAYHSVLQPTLGNYAQGLTAQHGGAVAEFVTWLKQLKKLPEEKTVAAKQSSIE</sequence>
<name>A0AA45L112_9MONO</name>
<proteinExistence type="predicted"/>
<evidence type="ECO:0000313" key="1">
    <source>
        <dbReference type="EMBL" id="QUE49121.1"/>
    </source>
</evidence>
<evidence type="ECO:0000313" key="2">
    <source>
        <dbReference type="Proteomes" id="UP001167417"/>
    </source>
</evidence>
<dbReference type="EMBL" id="MT646378">
    <property type="protein sequence ID" value="QUE49121.1"/>
    <property type="molecule type" value="Genomic_RNA"/>
</dbReference>
<organism evidence="1 2">
    <name type="scientific">Sclerotinia sclerotiorum negative-stranded RNA virus 10</name>
    <dbReference type="NCBI Taxonomy" id="2822963"/>
    <lineage>
        <taxon>Viruses</taxon>
        <taxon>Riboviria</taxon>
        <taxon>Orthornavirae</taxon>
        <taxon>Negarnaviricota</taxon>
        <taxon>Haploviricotina</taxon>
        <taxon>Monjiviricetes</taxon>
        <taxon>Mononegavirales</taxon>
        <taxon>Mymonaviridae</taxon>
        <taxon>Botrytimonavirus</taxon>
        <taxon>Botrytimonavirus alphabotrytidis</taxon>
    </lineage>
</organism>
<dbReference type="Proteomes" id="UP001167417">
    <property type="component" value="Segment"/>
</dbReference>